<keyword evidence="9" id="KW-1185">Reference proteome</keyword>
<proteinExistence type="predicted"/>
<organism evidence="8 9">
    <name type="scientific">Aquibacillus salsiterrae</name>
    <dbReference type="NCBI Taxonomy" id="2950439"/>
    <lineage>
        <taxon>Bacteria</taxon>
        <taxon>Bacillati</taxon>
        <taxon>Bacillota</taxon>
        <taxon>Bacilli</taxon>
        <taxon>Bacillales</taxon>
        <taxon>Bacillaceae</taxon>
        <taxon>Aquibacillus</taxon>
    </lineage>
</organism>
<keyword evidence="3 6" id="KW-0812">Transmembrane</keyword>
<feature type="transmembrane region" description="Helical" evidence="6">
    <location>
        <begin position="130"/>
        <end position="151"/>
    </location>
</feature>
<dbReference type="Proteomes" id="UP001145069">
    <property type="component" value="Unassembled WGS sequence"/>
</dbReference>
<dbReference type="PANTHER" id="PTHR23531:SF1">
    <property type="entry name" value="QUINOLENE RESISTANCE PROTEIN NORA"/>
    <property type="match status" value="1"/>
</dbReference>
<gene>
    <name evidence="8" type="ORF">NC799_03345</name>
</gene>
<dbReference type="Pfam" id="PF07690">
    <property type="entry name" value="MFS_1"/>
    <property type="match status" value="2"/>
</dbReference>
<dbReference type="GO" id="GO:0022857">
    <property type="term" value="F:transmembrane transporter activity"/>
    <property type="evidence" value="ECO:0007669"/>
    <property type="project" value="InterPro"/>
</dbReference>
<dbReference type="RefSeq" id="WP_272444919.1">
    <property type="nucleotide sequence ID" value="NZ_JAMQKC010000002.1"/>
</dbReference>
<dbReference type="Gene3D" id="1.20.1250.20">
    <property type="entry name" value="MFS general substrate transporter like domains"/>
    <property type="match status" value="2"/>
</dbReference>
<dbReference type="InterPro" id="IPR011701">
    <property type="entry name" value="MFS"/>
</dbReference>
<evidence type="ECO:0000313" key="9">
    <source>
        <dbReference type="Proteomes" id="UP001145069"/>
    </source>
</evidence>
<protein>
    <submittedName>
        <fullName evidence="8">MFS transporter</fullName>
    </submittedName>
</protein>
<sequence length="377" mass="40420">MDIALRLKKYGILLVALVFFTGMAGTRPLVPLLSDQLEANKAEIGLIVALFALLPFFFAIKIGQIVDRIGYKKPMIFSALFNGLALSLPFFMPSLSMVYLSQLVAGISHTVFAVSAQSSVSHSGRNREGIMIFSIGVALGSFTGPILGGIIADYFGYPVAFFVLGCFGIIAGVLASFLKEVTVTKRVEKSLNLLHSLQLLKMKNLRVAFLVSVIVLLGKDMYTAYFPLLAQQFGLTSSVIGFIVSINALGGIFIRFFMTHLSDKFSTRKIMVGSIFLSGVFMTLIPLFSSAILLALLSFVLGLGLGIGQPLSISTTVDALPEERVGEGLGLRLTANRLTQLSAPVVLGGVAQLATISSVFWVVGVVILFGGFRVKTS</sequence>
<evidence type="ECO:0000256" key="6">
    <source>
        <dbReference type="SAM" id="Phobius"/>
    </source>
</evidence>
<evidence type="ECO:0000256" key="2">
    <source>
        <dbReference type="ARBA" id="ARBA00022448"/>
    </source>
</evidence>
<dbReference type="InterPro" id="IPR052714">
    <property type="entry name" value="MFS_Exporter"/>
</dbReference>
<evidence type="ECO:0000256" key="3">
    <source>
        <dbReference type="ARBA" id="ARBA00022692"/>
    </source>
</evidence>
<name>A0A9X4AE11_9BACI</name>
<feature type="transmembrane region" description="Helical" evidence="6">
    <location>
        <begin position="270"/>
        <end position="301"/>
    </location>
</feature>
<dbReference type="PROSITE" id="PS50850">
    <property type="entry name" value="MFS"/>
    <property type="match status" value="1"/>
</dbReference>
<feature type="transmembrane region" description="Helical" evidence="6">
    <location>
        <begin position="75"/>
        <end position="92"/>
    </location>
</feature>
<feature type="transmembrane region" description="Helical" evidence="6">
    <location>
        <begin position="42"/>
        <end position="63"/>
    </location>
</feature>
<evidence type="ECO:0000256" key="1">
    <source>
        <dbReference type="ARBA" id="ARBA00004651"/>
    </source>
</evidence>
<keyword evidence="5 6" id="KW-0472">Membrane</keyword>
<feature type="domain" description="Major facilitator superfamily (MFS) profile" evidence="7">
    <location>
        <begin position="1"/>
        <end position="377"/>
    </location>
</feature>
<comment type="subcellular location">
    <subcellularLocation>
        <location evidence="1">Cell membrane</location>
        <topology evidence="1">Multi-pass membrane protein</topology>
    </subcellularLocation>
</comment>
<dbReference type="InterPro" id="IPR001958">
    <property type="entry name" value="Tet-R_TetA/multi-R_MdtG-like"/>
</dbReference>
<dbReference type="CDD" id="cd17325">
    <property type="entry name" value="MFS_MdtG_SLC18_like"/>
    <property type="match status" value="1"/>
</dbReference>
<accession>A0A9X4AE11</accession>
<feature type="transmembrane region" description="Helical" evidence="6">
    <location>
        <begin position="98"/>
        <end position="118"/>
    </location>
</feature>
<dbReference type="PANTHER" id="PTHR23531">
    <property type="entry name" value="QUINOLENE RESISTANCE PROTEIN NORA"/>
    <property type="match status" value="1"/>
</dbReference>
<evidence type="ECO:0000256" key="4">
    <source>
        <dbReference type="ARBA" id="ARBA00022989"/>
    </source>
</evidence>
<dbReference type="EMBL" id="JAMQKC010000002">
    <property type="protein sequence ID" value="MDC3415944.1"/>
    <property type="molecule type" value="Genomic_DNA"/>
</dbReference>
<feature type="transmembrane region" description="Helical" evidence="6">
    <location>
        <begin position="12"/>
        <end position="30"/>
    </location>
</feature>
<evidence type="ECO:0000313" key="8">
    <source>
        <dbReference type="EMBL" id="MDC3415944.1"/>
    </source>
</evidence>
<dbReference type="GO" id="GO:0005886">
    <property type="term" value="C:plasma membrane"/>
    <property type="evidence" value="ECO:0007669"/>
    <property type="project" value="UniProtKB-SubCell"/>
</dbReference>
<feature type="transmembrane region" description="Helical" evidence="6">
    <location>
        <begin position="238"/>
        <end position="258"/>
    </location>
</feature>
<evidence type="ECO:0000259" key="7">
    <source>
        <dbReference type="PROSITE" id="PS50850"/>
    </source>
</evidence>
<feature type="transmembrane region" description="Helical" evidence="6">
    <location>
        <begin position="350"/>
        <end position="372"/>
    </location>
</feature>
<dbReference type="AlphaFoldDB" id="A0A9X4AE11"/>
<keyword evidence="4 6" id="KW-1133">Transmembrane helix</keyword>
<keyword evidence="2" id="KW-0813">Transport</keyword>
<dbReference type="PRINTS" id="PR01035">
    <property type="entry name" value="TCRTETA"/>
</dbReference>
<comment type="caution">
    <text evidence="8">The sequence shown here is derived from an EMBL/GenBank/DDBJ whole genome shotgun (WGS) entry which is preliminary data.</text>
</comment>
<dbReference type="InterPro" id="IPR020846">
    <property type="entry name" value="MFS_dom"/>
</dbReference>
<feature type="transmembrane region" description="Helical" evidence="6">
    <location>
        <begin position="199"/>
        <end position="218"/>
    </location>
</feature>
<reference evidence="8" key="1">
    <citation type="submission" date="2022-06" db="EMBL/GenBank/DDBJ databases">
        <title>Aquibacillus sp. a new bacterium isolated from soil saline samples.</title>
        <authorList>
            <person name="Galisteo C."/>
            <person name="De La Haba R."/>
            <person name="Sanchez-Porro C."/>
            <person name="Ventosa A."/>
        </authorList>
    </citation>
    <scope>NUCLEOTIDE SEQUENCE</scope>
    <source>
        <strain evidence="8">3ASR75-54</strain>
    </source>
</reference>
<dbReference type="InterPro" id="IPR036259">
    <property type="entry name" value="MFS_trans_sf"/>
</dbReference>
<feature type="transmembrane region" description="Helical" evidence="6">
    <location>
        <begin position="157"/>
        <end position="178"/>
    </location>
</feature>
<dbReference type="SUPFAM" id="SSF103473">
    <property type="entry name" value="MFS general substrate transporter"/>
    <property type="match status" value="1"/>
</dbReference>
<evidence type="ECO:0000256" key="5">
    <source>
        <dbReference type="ARBA" id="ARBA00023136"/>
    </source>
</evidence>